<feature type="compositionally biased region" description="Low complexity" evidence="1">
    <location>
        <begin position="7"/>
        <end position="27"/>
    </location>
</feature>
<feature type="region of interest" description="Disordered" evidence="1">
    <location>
        <begin position="130"/>
        <end position="193"/>
    </location>
</feature>
<evidence type="ECO:0000256" key="1">
    <source>
        <dbReference type="SAM" id="MobiDB-lite"/>
    </source>
</evidence>
<accession>A0AAD4L8G1</accession>
<sequence length="193" mass="20888">MTLFSQSRSSVPGVASASSPVSPSPFALLFRSLPIRPPSRRNGKITRRRTNGLSDDPTTSKYAIGHAPVPCENDGQTDPARKYTDSDVERRIVAPHAPHDQHQGPLQNQPPPPDASRLRVLVWPHAGCQRRLSSSPPLQKAIRPNLTPANVTETEDHEPLDIICVNTSSSSSLSPPPHRAACARPRNGGDRGN</sequence>
<dbReference type="EMBL" id="JAKELL010000086">
    <property type="protein sequence ID" value="KAH8983635.1"/>
    <property type="molecule type" value="Genomic_DNA"/>
</dbReference>
<proteinExistence type="predicted"/>
<feature type="compositionally biased region" description="Basic residues" evidence="1">
    <location>
        <begin position="38"/>
        <end position="50"/>
    </location>
</feature>
<feature type="compositionally biased region" description="Polar residues" evidence="1">
    <location>
        <begin position="51"/>
        <end position="61"/>
    </location>
</feature>
<feature type="region of interest" description="Disordered" evidence="1">
    <location>
        <begin position="1"/>
        <end position="117"/>
    </location>
</feature>
<evidence type="ECO:0000313" key="2">
    <source>
        <dbReference type="EMBL" id="KAH8983635.1"/>
    </source>
</evidence>
<comment type="caution">
    <text evidence="2">The sequence shown here is derived from an EMBL/GenBank/DDBJ whole genome shotgun (WGS) entry which is preliminary data.</text>
</comment>
<name>A0AAD4L8G1_9AGAM</name>
<protein>
    <submittedName>
        <fullName evidence="2">Uncharacterized protein</fullName>
    </submittedName>
</protein>
<evidence type="ECO:0000313" key="3">
    <source>
        <dbReference type="Proteomes" id="UP001201163"/>
    </source>
</evidence>
<dbReference type="AlphaFoldDB" id="A0AAD4L8G1"/>
<feature type="compositionally biased region" description="Low complexity" evidence="1">
    <location>
        <begin position="168"/>
        <end position="186"/>
    </location>
</feature>
<gene>
    <name evidence="2" type="ORF">EDB92DRAFT_1889994</name>
</gene>
<organism evidence="2 3">
    <name type="scientific">Lactarius akahatsu</name>
    <dbReference type="NCBI Taxonomy" id="416441"/>
    <lineage>
        <taxon>Eukaryota</taxon>
        <taxon>Fungi</taxon>
        <taxon>Dikarya</taxon>
        <taxon>Basidiomycota</taxon>
        <taxon>Agaricomycotina</taxon>
        <taxon>Agaricomycetes</taxon>
        <taxon>Russulales</taxon>
        <taxon>Russulaceae</taxon>
        <taxon>Lactarius</taxon>
    </lineage>
</organism>
<dbReference type="Proteomes" id="UP001201163">
    <property type="component" value="Unassembled WGS sequence"/>
</dbReference>
<keyword evidence="3" id="KW-1185">Reference proteome</keyword>
<reference evidence="2" key="1">
    <citation type="submission" date="2022-01" db="EMBL/GenBank/DDBJ databases">
        <title>Comparative genomics reveals a dynamic genome evolution in the ectomycorrhizal milk-cap (Lactarius) mushrooms.</title>
        <authorList>
            <consortium name="DOE Joint Genome Institute"/>
            <person name="Lebreton A."/>
            <person name="Tang N."/>
            <person name="Kuo A."/>
            <person name="LaButti K."/>
            <person name="Drula E."/>
            <person name="Barry K."/>
            <person name="Clum A."/>
            <person name="Lipzen A."/>
            <person name="Mousain D."/>
            <person name="Ng V."/>
            <person name="Wang R."/>
            <person name="Wang X."/>
            <person name="Dai Y."/>
            <person name="Henrissat B."/>
            <person name="Grigoriev I.V."/>
            <person name="Guerin-Laguette A."/>
            <person name="Yu F."/>
            <person name="Martin F.M."/>
        </authorList>
    </citation>
    <scope>NUCLEOTIDE SEQUENCE</scope>
    <source>
        <strain evidence="2">QP</strain>
    </source>
</reference>
<feature type="compositionally biased region" description="Basic and acidic residues" evidence="1">
    <location>
        <begin position="79"/>
        <end position="102"/>
    </location>
</feature>